<dbReference type="InterPro" id="IPR004978">
    <property type="entry name" value="Stanniocalcin"/>
</dbReference>
<protein>
    <submittedName>
        <fullName evidence="6">Uncharacterized protein</fullName>
    </submittedName>
</protein>
<gene>
    <name evidence="6" type="ORF">H0G86_006942</name>
</gene>
<organism evidence="6 7">
    <name type="scientific">Trichoderma simmonsii</name>
    <dbReference type="NCBI Taxonomy" id="1491479"/>
    <lineage>
        <taxon>Eukaryota</taxon>
        <taxon>Fungi</taxon>
        <taxon>Dikarya</taxon>
        <taxon>Ascomycota</taxon>
        <taxon>Pezizomycotina</taxon>
        <taxon>Sordariomycetes</taxon>
        <taxon>Hypocreomycetidae</taxon>
        <taxon>Hypocreales</taxon>
        <taxon>Hypocreaceae</taxon>
        <taxon>Trichoderma</taxon>
    </lineage>
</organism>
<dbReference type="GO" id="GO:0005576">
    <property type="term" value="C:extracellular region"/>
    <property type="evidence" value="ECO:0007669"/>
    <property type="project" value="InterPro"/>
</dbReference>
<evidence type="ECO:0000256" key="3">
    <source>
        <dbReference type="ARBA" id="ARBA00022702"/>
    </source>
</evidence>
<dbReference type="Proteomes" id="UP000826661">
    <property type="component" value="Chromosome III"/>
</dbReference>
<comment type="subunit">
    <text evidence="2">Homodimer; disulfide-linked.</text>
</comment>
<keyword evidence="4" id="KW-1015">Disulfide bond</keyword>
<evidence type="ECO:0000256" key="1">
    <source>
        <dbReference type="ARBA" id="ARBA00008693"/>
    </source>
</evidence>
<reference evidence="6 7" key="1">
    <citation type="journal article" date="2021" name="BMC Genomics">
        <title>Telomere-to-telomere genome assembly of asparaginase-producing Trichoderma simmonsii.</title>
        <authorList>
            <person name="Chung D."/>
            <person name="Kwon Y.M."/>
            <person name="Yang Y."/>
        </authorList>
    </citation>
    <scope>NUCLEOTIDE SEQUENCE [LARGE SCALE GENOMIC DNA]</scope>
    <source>
        <strain evidence="6 7">GH-Sj1</strain>
    </source>
</reference>
<keyword evidence="3" id="KW-0372">Hormone</keyword>
<dbReference type="EMBL" id="CP075866">
    <property type="protein sequence ID" value="QYS99826.1"/>
    <property type="molecule type" value="Genomic_DNA"/>
</dbReference>
<accession>A0A8G0PFV8</accession>
<sequence length="240" mass="26070">MYLLLSNMKSLHSLVAIGLTLMQVCRASDDALNQNSTAIEVELQFKPKFESEVESQQSLRNNICSSESASPMCSSTCQKPPLHNCDFYKQCVEASVPCGGNSHSYALDYGHKICNKFIGNLDRFSPRGQKFLTGAINCLQRNLVPVVSSSDATCKSISDAAFASHAPCYVENGFCGLECKDYVALTTLLGEDLFNKDAIGFMYHSTSGCIKNIQEVIEEGACMNNALKGLTAAIARMSSN</sequence>
<dbReference type="AlphaFoldDB" id="A0A8G0PFV8"/>
<feature type="chain" id="PRO_5034833800" evidence="5">
    <location>
        <begin position="28"/>
        <end position="240"/>
    </location>
</feature>
<dbReference type="PANTHER" id="PTHR11245:SF6">
    <property type="entry name" value="DUF19 DOMAIN-CONTAINING PROTEIN"/>
    <property type="match status" value="1"/>
</dbReference>
<name>A0A8G0PFV8_9HYPO</name>
<dbReference type="PANTHER" id="PTHR11245">
    <property type="entry name" value="STANNIOCALCIN"/>
    <property type="match status" value="1"/>
</dbReference>
<keyword evidence="7" id="KW-1185">Reference proteome</keyword>
<comment type="similarity">
    <text evidence="1">Belongs to the stanniocalcin family.</text>
</comment>
<dbReference type="Pfam" id="PF03298">
    <property type="entry name" value="Stanniocalcin"/>
    <property type="match status" value="1"/>
</dbReference>
<proteinExistence type="inferred from homology"/>
<evidence type="ECO:0000313" key="6">
    <source>
        <dbReference type="EMBL" id="QYS99826.1"/>
    </source>
</evidence>
<evidence type="ECO:0000256" key="4">
    <source>
        <dbReference type="ARBA" id="ARBA00023157"/>
    </source>
</evidence>
<evidence type="ECO:0000313" key="7">
    <source>
        <dbReference type="Proteomes" id="UP000826661"/>
    </source>
</evidence>
<evidence type="ECO:0000256" key="5">
    <source>
        <dbReference type="SAM" id="SignalP"/>
    </source>
</evidence>
<keyword evidence="5" id="KW-0732">Signal</keyword>
<feature type="signal peptide" evidence="5">
    <location>
        <begin position="1"/>
        <end position="27"/>
    </location>
</feature>
<evidence type="ECO:0000256" key="2">
    <source>
        <dbReference type="ARBA" id="ARBA00011748"/>
    </source>
</evidence>
<dbReference type="GO" id="GO:0005179">
    <property type="term" value="F:hormone activity"/>
    <property type="evidence" value="ECO:0007669"/>
    <property type="project" value="UniProtKB-KW"/>
</dbReference>
<dbReference type="GO" id="GO:0006874">
    <property type="term" value="P:intracellular calcium ion homeostasis"/>
    <property type="evidence" value="ECO:0007669"/>
    <property type="project" value="TreeGrafter"/>
</dbReference>